<dbReference type="OrthoDB" id="9777941at2"/>
<dbReference type="AlphaFoldDB" id="A0A1H6MIT2"/>
<evidence type="ECO:0000256" key="4">
    <source>
        <dbReference type="SAM" id="SignalP"/>
    </source>
</evidence>
<dbReference type="Proteomes" id="UP000199125">
    <property type="component" value="Unassembled WGS sequence"/>
</dbReference>
<feature type="signal peptide" evidence="4">
    <location>
        <begin position="1"/>
        <end position="26"/>
    </location>
</feature>
<dbReference type="PANTHER" id="PTHR30085">
    <property type="entry name" value="AMINO ACID ABC TRANSPORTER PERMEASE"/>
    <property type="match status" value="1"/>
</dbReference>
<proteinExistence type="inferred from homology"/>
<name>A0A1H6MIT2_9RHOB</name>
<evidence type="ECO:0000256" key="1">
    <source>
        <dbReference type="ARBA" id="ARBA00010333"/>
    </source>
</evidence>
<protein>
    <submittedName>
        <fullName evidence="6">L-glutamine-binding protein /L-glutamate-binding protein /L-aspartate-binding protein /L-asparagine-binding protein</fullName>
    </submittedName>
</protein>
<dbReference type="CDD" id="cd13692">
    <property type="entry name" value="PBP2_BztA"/>
    <property type="match status" value="1"/>
</dbReference>
<dbReference type="Pfam" id="PF00497">
    <property type="entry name" value="SBP_bac_3"/>
    <property type="match status" value="1"/>
</dbReference>
<dbReference type="SUPFAM" id="SSF53850">
    <property type="entry name" value="Periplasmic binding protein-like II"/>
    <property type="match status" value="1"/>
</dbReference>
<evidence type="ECO:0000259" key="5">
    <source>
        <dbReference type="SMART" id="SM00062"/>
    </source>
</evidence>
<evidence type="ECO:0000313" key="6">
    <source>
        <dbReference type="EMBL" id="SEH99072.1"/>
    </source>
</evidence>
<dbReference type="STRING" id="65735.SAMN04488075_2124"/>
<organism evidence="6 7">
    <name type="scientific">Paracoccus alkenifer</name>
    <dbReference type="NCBI Taxonomy" id="65735"/>
    <lineage>
        <taxon>Bacteria</taxon>
        <taxon>Pseudomonadati</taxon>
        <taxon>Pseudomonadota</taxon>
        <taxon>Alphaproteobacteria</taxon>
        <taxon>Rhodobacterales</taxon>
        <taxon>Paracoccaceae</taxon>
        <taxon>Paracoccus</taxon>
    </lineage>
</organism>
<reference evidence="7" key="1">
    <citation type="submission" date="2016-10" db="EMBL/GenBank/DDBJ databases">
        <authorList>
            <person name="Varghese N."/>
            <person name="Submissions S."/>
        </authorList>
    </citation>
    <scope>NUCLEOTIDE SEQUENCE [LARGE SCALE GENOMIC DNA]</scope>
    <source>
        <strain evidence="7">DSM 11593</strain>
    </source>
</reference>
<sequence>MRNKLFPASVAAMATAMVMGPVAAIADEGDTLAQVRERDMLNCGVNTGLVGFAAPDANGNWSGFDVAICKAVAAAVLGDTSKVKYVPTTGQSRFTALESGEVDLLARNSTWTFQRDVSMKFSFTAVNYYDGQGFMVRKDLGVTSAMDLDDKTICVQSDTSTQMNLADWFRANNLTYQVVHVDSNSEGEQQYMAGACDAYTTDASGLAATRAAFADPDNHVILPEIISKEPLAPAVRHGDDNWADIVRWTLFALISAEEYGVTSANLEELSKSSNNPDVQRMLGISDDYGAMMGLDREWAKRAIAASGNYGEIFAANIGEQTPIGLPRGLNALWTQGGLMYAMPFR</sequence>
<comment type="similarity">
    <text evidence="1">Belongs to the bacterial solute-binding protein 3 family.</text>
</comment>
<dbReference type="EMBL" id="FNXG01000003">
    <property type="protein sequence ID" value="SEH99072.1"/>
    <property type="molecule type" value="Genomic_DNA"/>
</dbReference>
<evidence type="ECO:0000256" key="2">
    <source>
        <dbReference type="ARBA" id="ARBA00022448"/>
    </source>
</evidence>
<dbReference type="Gene3D" id="3.40.190.10">
    <property type="entry name" value="Periplasmic binding protein-like II"/>
    <property type="match status" value="2"/>
</dbReference>
<dbReference type="RefSeq" id="WP_090848038.1">
    <property type="nucleotide sequence ID" value="NZ_FNXG01000003.1"/>
</dbReference>
<dbReference type="SMART" id="SM00062">
    <property type="entry name" value="PBPb"/>
    <property type="match status" value="1"/>
</dbReference>
<dbReference type="InterPro" id="IPR051455">
    <property type="entry name" value="Bact_solute-bind_prot3"/>
</dbReference>
<gene>
    <name evidence="6" type="ORF">SAMN04488075_2124</name>
</gene>
<feature type="chain" id="PRO_5011788686" evidence="4">
    <location>
        <begin position="27"/>
        <end position="345"/>
    </location>
</feature>
<dbReference type="InterPro" id="IPR001638">
    <property type="entry name" value="Solute-binding_3/MltF_N"/>
</dbReference>
<feature type="domain" description="Solute-binding protein family 3/N-terminal" evidence="5">
    <location>
        <begin position="40"/>
        <end position="269"/>
    </location>
</feature>
<evidence type="ECO:0000256" key="3">
    <source>
        <dbReference type="ARBA" id="ARBA00022729"/>
    </source>
</evidence>
<dbReference type="PANTHER" id="PTHR30085:SF7">
    <property type="entry name" value="AMINO-ACID ABC TRANSPORTER-BINDING PROTEIN YHDW-RELATED"/>
    <property type="match status" value="1"/>
</dbReference>
<keyword evidence="3 4" id="KW-0732">Signal</keyword>
<accession>A0A1H6MIT2</accession>
<keyword evidence="2" id="KW-0813">Transport</keyword>
<dbReference type="GO" id="GO:0006865">
    <property type="term" value="P:amino acid transport"/>
    <property type="evidence" value="ECO:0007669"/>
    <property type="project" value="TreeGrafter"/>
</dbReference>
<keyword evidence="7" id="KW-1185">Reference proteome</keyword>
<evidence type="ECO:0000313" key="7">
    <source>
        <dbReference type="Proteomes" id="UP000199125"/>
    </source>
</evidence>